<dbReference type="Proteomes" id="UP000676325">
    <property type="component" value="Unassembled WGS sequence"/>
</dbReference>
<sequence>MRTTNETLRGLLNEARWTGDALAKQVNALAAEIGLLIRLDRRSVSHWLAGRHPRSPLPELIAEAFARRLGQPVSVSDIGLTSPDSPFPEDPNADPLDTLEFLCRLAESGRESDQGGVYSLADLANVPAWPAGGELYRPPLREPAGARLEPEHVVAAEQMAQVFMGADSVFGGGYARAALARYLAYDIAPRLRAPARRETRSRMLSVATELAYLCGFMCFDDEQNAIAQRYYLVSLKLSVENEDPVGYAVALRAMSVQARALGHAREALTLAKAAVASVEGTASAVSDAQRASLYGPLAVAAAAHGDRDAALAALTRAQRLGAGSPTGFAAADDRRICQYRAASHAYQEAAVRSLLGDRSGAIRVLSESVRRRPADERRSRAITLASLAELHLDQGHLEESIAACHAFIDDYPPLHSSRARTALHHLTARLRPHAANHGARQLLVRAAAVSRPG</sequence>
<name>A0A941EBY2_9ACTN</name>
<organism evidence="1 2">
    <name type="scientific">Actinospica acidithermotolerans</name>
    <dbReference type="NCBI Taxonomy" id="2828514"/>
    <lineage>
        <taxon>Bacteria</taxon>
        <taxon>Bacillati</taxon>
        <taxon>Actinomycetota</taxon>
        <taxon>Actinomycetes</taxon>
        <taxon>Catenulisporales</taxon>
        <taxon>Actinospicaceae</taxon>
        <taxon>Actinospica</taxon>
    </lineage>
</organism>
<evidence type="ECO:0000313" key="2">
    <source>
        <dbReference type="Proteomes" id="UP000676325"/>
    </source>
</evidence>
<accession>A0A941EBY2</accession>
<dbReference type="Gene3D" id="1.25.40.10">
    <property type="entry name" value="Tetratricopeptide repeat domain"/>
    <property type="match status" value="1"/>
</dbReference>
<keyword evidence="2" id="KW-1185">Reference proteome</keyword>
<dbReference type="SUPFAM" id="SSF48452">
    <property type="entry name" value="TPR-like"/>
    <property type="match status" value="1"/>
</dbReference>
<evidence type="ECO:0008006" key="3">
    <source>
        <dbReference type="Google" id="ProtNLM"/>
    </source>
</evidence>
<proteinExistence type="predicted"/>
<dbReference type="RefSeq" id="WP_212517372.1">
    <property type="nucleotide sequence ID" value="NZ_JAGSOH010000014.1"/>
</dbReference>
<protein>
    <recommendedName>
        <fullName evidence="3">Transcriptional regulator</fullName>
    </recommendedName>
</protein>
<gene>
    <name evidence="1" type="ORF">KDK95_07925</name>
</gene>
<evidence type="ECO:0000313" key="1">
    <source>
        <dbReference type="EMBL" id="MBR7826224.1"/>
    </source>
</evidence>
<dbReference type="InterPro" id="IPR011990">
    <property type="entry name" value="TPR-like_helical_dom_sf"/>
</dbReference>
<dbReference type="AlphaFoldDB" id="A0A941EBY2"/>
<dbReference type="EMBL" id="JAGSOH010000014">
    <property type="protein sequence ID" value="MBR7826224.1"/>
    <property type="molecule type" value="Genomic_DNA"/>
</dbReference>
<comment type="caution">
    <text evidence="1">The sequence shown here is derived from an EMBL/GenBank/DDBJ whole genome shotgun (WGS) entry which is preliminary data.</text>
</comment>
<reference evidence="1" key="1">
    <citation type="submission" date="2021-04" db="EMBL/GenBank/DDBJ databases">
        <title>Genome based classification of Actinospica acidithermotolerans sp. nov., an actinobacterium isolated from an Indonesian hot spring.</title>
        <authorList>
            <person name="Kusuma A.B."/>
            <person name="Putra K.E."/>
            <person name="Nafisah S."/>
            <person name="Loh J."/>
            <person name="Nouioui I."/>
            <person name="Goodfellow M."/>
        </authorList>
    </citation>
    <scope>NUCLEOTIDE SEQUENCE</scope>
    <source>
        <strain evidence="1">MGRD01-02</strain>
    </source>
</reference>